<reference evidence="1" key="1">
    <citation type="submission" date="2021-06" db="EMBL/GenBank/DDBJ databases">
        <authorList>
            <person name="Kallberg Y."/>
            <person name="Tangrot J."/>
            <person name="Rosling A."/>
        </authorList>
    </citation>
    <scope>NUCLEOTIDE SEQUENCE</scope>
    <source>
        <strain evidence="1">FL966</strain>
    </source>
</reference>
<dbReference type="OrthoDB" id="2412279at2759"/>
<gene>
    <name evidence="1" type="ORF">CPELLU_LOCUS20176</name>
</gene>
<evidence type="ECO:0000313" key="2">
    <source>
        <dbReference type="Proteomes" id="UP000789759"/>
    </source>
</evidence>
<comment type="caution">
    <text evidence="1">The sequence shown here is derived from an EMBL/GenBank/DDBJ whole genome shotgun (WGS) entry which is preliminary data.</text>
</comment>
<evidence type="ECO:0000313" key="1">
    <source>
        <dbReference type="EMBL" id="CAG8826073.1"/>
    </source>
</evidence>
<sequence length="88" mass="10789">LANDNTPNEKKFLGLTPHKVKNPISLDQIKIRLNKEYGEYIKKYNRLLYIAEFEISRYQEYIILYDWIGRKKNQLRNRFQERLLKLKT</sequence>
<keyword evidence="2" id="KW-1185">Reference proteome</keyword>
<proteinExistence type="predicted"/>
<dbReference type="AlphaFoldDB" id="A0A9N9KH56"/>
<organism evidence="1 2">
    <name type="scientific">Cetraspora pellucida</name>
    <dbReference type="NCBI Taxonomy" id="1433469"/>
    <lineage>
        <taxon>Eukaryota</taxon>
        <taxon>Fungi</taxon>
        <taxon>Fungi incertae sedis</taxon>
        <taxon>Mucoromycota</taxon>
        <taxon>Glomeromycotina</taxon>
        <taxon>Glomeromycetes</taxon>
        <taxon>Diversisporales</taxon>
        <taxon>Gigasporaceae</taxon>
        <taxon>Cetraspora</taxon>
    </lineage>
</organism>
<name>A0A9N9KH56_9GLOM</name>
<dbReference type="EMBL" id="CAJVQA010056845">
    <property type="protein sequence ID" value="CAG8826073.1"/>
    <property type="molecule type" value="Genomic_DNA"/>
</dbReference>
<accession>A0A9N9KH56</accession>
<dbReference type="Proteomes" id="UP000789759">
    <property type="component" value="Unassembled WGS sequence"/>
</dbReference>
<protein>
    <submittedName>
        <fullName evidence="1">284_t:CDS:1</fullName>
    </submittedName>
</protein>
<feature type="non-terminal residue" evidence="1">
    <location>
        <position position="1"/>
    </location>
</feature>